<protein>
    <recommendedName>
        <fullName evidence="7 8">Ribonuclease P protein component</fullName>
        <shortName evidence="7">RNase P protein</shortName>
        <shortName evidence="7">RNaseP protein</shortName>
        <ecNumber evidence="7 8">3.1.26.5</ecNumber>
    </recommendedName>
    <alternativeName>
        <fullName evidence="7">Protein C5</fullName>
    </alternativeName>
</protein>
<accession>A0A1H4K1I5</accession>
<comment type="function">
    <text evidence="1 7">RNaseP catalyzes the removal of the 5'-leader sequence from pre-tRNA to produce the mature 5'-terminus. It can also cleave other RNA substrates such as 4.5S RNA. The protein component plays an auxiliary but essential role in vivo by binding to the 5'-leader sequence and broadening the substrate specificity of the ribozyme.</text>
</comment>
<dbReference type="GO" id="GO:0001682">
    <property type="term" value="P:tRNA 5'-leader removal"/>
    <property type="evidence" value="ECO:0007669"/>
    <property type="project" value="UniProtKB-UniRule"/>
</dbReference>
<dbReference type="PANTHER" id="PTHR33992:SF1">
    <property type="entry name" value="RIBONUCLEASE P PROTEIN COMPONENT"/>
    <property type="match status" value="1"/>
</dbReference>
<dbReference type="AlphaFoldDB" id="A0A1H4K1I5"/>
<name>A0A1H4K1I5_9MICC</name>
<dbReference type="PANTHER" id="PTHR33992">
    <property type="entry name" value="RIBONUCLEASE P PROTEIN COMPONENT"/>
    <property type="match status" value="1"/>
</dbReference>
<dbReference type="EMBL" id="FNSN01000003">
    <property type="protein sequence ID" value="SEB52404.1"/>
    <property type="molecule type" value="Genomic_DNA"/>
</dbReference>
<keyword evidence="4 7" id="KW-0255">Endonuclease</keyword>
<dbReference type="InterPro" id="IPR014721">
    <property type="entry name" value="Ribsml_uS5_D2-typ_fold_subgr"/>
</dbReference>
<evidence type="ECO:0000256" key="4">
    <source>
        <dbReference type="ARBA" id="ARBA00022759"/>
    </source>
</evidence>
<evidence type="ECO:0000256" key="5">
    <source>
        <dbReference type="ARBA" id="ARBA00022801"/>
    </source>
</evidence>
<evidence type="ECO:0000256" key="6">
    <source>
        <dbReference type="ARBA" id="ARBA00022884"/>
    </source>
</evidence>
<gene>
    <name evidence="7" type="primary">rnpA</name>
    <name evidence="9" type="ORF">SAMN04489745_0485</name>
</gene>
<evidence type="ECO:0000256" key="7">
    <source>
        <dbReference type="HAMAP-Rule" id="MF_00227"/>
    </source>
</evidence>
<dbReference type="GO" id="GO:0042781">
    <property type="term" value="F:3'-tRNA processing endoribonuclease activity"/>
    <property type="evidence" value="ECO:0007669"/>
    <property type="project" value="TreeGrafter"/>
</dbReference>
<dbReference type="HAMAP" id="MF_00227">
    <property type="entry name" value="RNase_P"/>
    <property type="match status" value="1"/>
</dbReference>
<evidence type="ECO:0000256" key="8">
    <source>
        <dbReference type="NCBIfam" id="TIGR00188"/>
    </source>
</evidence>
<dbReference type="Gene3D" id="3.30.230.10">
    <property type="match status" value="1"/>
</dbReference>
<comment type="subunit">
    <text evidence="7">Consists of a catalytic RNA component (M1 or rnpB) and a protein subunit.</text>
</comment>
<reference evidence="9 10" key="1">
    <citation type="submission" date="2016-10" db="EMBL/GenBank/DDBJ databases">
        <authorList>
            <person name="de Groot N.N."/>
        </authorList>
    </citation>
    <scope>NUCLEOTIDE SEQUENCE [LARGE SCALE GENOMIC DNA]</scope>
    <source>
        <strain evidence="9 10">DSM 10495</strain>
    </source>
</reference>
<dbReference type="GO" id="GO:0030677">
    <property type="term" value="C:ribonuclease P complex"/>
    <property type="evidence" value="ECO:0007669"/>
    <property type="project" value="TreeGrafter"/>
</dbReference>
<evidence type="ECO:0000256" key="1">
    <source>
        <dbReference type="ARBA" id="ARBA00002663"/>
    </source>
</evidence>
<evidence type="ECO:0000313" key="10">
    <source>
        <dbReference type="Proteomes" id="UP000182652"/>
    </source>
</evidence>
<dbReference type="InterPro" id="IPR020539">
    <property type="entry name" value="RNase_P_CS"/>
</dbReference>
<organism evidence="9 10">
    <name type="scientific">Arthrobacter woluwensis</name>
    <dbReference type="NCBI Taxonomy" id="156980"/>
    <lineage>
        <taxon>Bacteria</taxon>
        <taxon>Bacillati</taxon>
        <taxon>Actinomycetota</taxon>
        <taxon>Actinomycetes</taxon>
        <taxon>Micrococcales</taxon>
        <taxon>Micrococcaceae</taxon>
        <taxon>Arthrobacter</taxon>
    </lineage>
</organism>
<dbReference type="NCBIfam" id="TIGR00188">
    <property type="entry name" value="rnpA"/>
    <property type="match status" value="1"/>
</dbReference>
<dbReference type="GO" id="GO:0004526">
    <property type="term" value="F:ribonuclease P activity"/>
    <property type="evidence" value="ECO:0007669"/>
    <property type="project" value="UniProtKB-UniRule"/>
</dbReference>
<evidence type="ECO:0000313" key="9">
    <source>
        <dbReference type="EMBL" id="SEB52404.1"/>
    </source>
</evidence>
<evidence type="ECO:0000256" key="3">
    <source>
        <dbReference type="ARBA" id="ARBA00022722"/>
    </source>
</evidence>
<dbReference type="EC" id="3.1.26.5" evidence="7 8"/>
<keyword evidence="10" id="KW-1185">Reference proteome</keyword>
<comment type="catalytic activity">
    <reaction evidence="7">
        <text>Endonucleolytic cleavage of RNA, removing 5'-extranucleotides from tRNA precursor.</text>
        <dbReference type="EC" id="3.1.26.5"/>
    </reaction>
</comment>
<keyword evidence="3 7" id="KW-0540">Nuclease</keyword>
<sequence>MLPAQNRLRLPADFSTTLRSGVRVGRRNLVLSACLSSPDAPGRFGFIVSKAVGNAVVRNLVKRRLREIGARLLQEHPAGIDVVVRSLPAAAQADWEELVADMDQAFAVAQRRLAARTRERSGADSATGEARA</sequence>
<keyword evidence="5 7" id="KW-0378">Hydrolase</keyword>
<dbReference type="Proteomes" id="UP000182652">
    <property type="component" value="Unassembled WGS sequence"/>
</dbReference>
<dbReference type="STRING" id="156980.SAMN04489745_0485"/>
<dbReference type="PROSITE" id="PS00648">
    <property type="entry name" value="RIBONUCLEASE_P"/>
    <property type="match status" value="1"/>
</dbReference>
<proteinExistence type="inferred from homology"/>
<dbReference type="Pfam" id="PF00825">
    <property type="entry name" value="Ribonuclease_P"/>
    <property type="match status" value="1"/>
</dbReference>
<dbReference type="InterPro" id="IPR000100">
    <property type="entry name" value="RNase_P"/>
</dbReference>
<keyword evidence="6 7" id="KW-0694">RNA-binding</keyword>
<comment type="similarity">
    <text evidence="7">Belongs to the RnpA family.</text>
</comment>
<dbReference type="SUPFAM" id="SSF54211">
    <property type="entry name" value="Ribosomal protein S5 domain 2-like"/>
    <property type="match status" value="1"/>
</dbReference>
<keyword evidence="2 7" id="KW-0819">tRNA processing</keyword>
<evidence type="ECO:0000256" key="2">
    <source>
        <dbReference type="ARBA" id="ARBA00022694"/>
    </source>
</evidence>
<dbReference type="RefSeq" id="WP_074783944.1">
    <property type="nucleotide sequence ID" value="NZ_FNSN01000003.1"/>
</dbReference>
<dbReference type="GO" id="GO:0000049">
    <property type="term" value="F:tRNA binding"/>
    <property type="evidence" value="ECO:0007669"/>
    <property type="project" value="UniProtKB-UniRule"/>
</dbReference>
<dbReference type="InterPro" id="IPR020568">
    <property type="entry name" value="Ribosomal_Su5_D2-typ_SF"/>
</dbReference>